<dbReference type="PROSITE" id="PS51257">
    <property type="entry name" value="PROKAR_LIPOPROTEIN"/>
    <property type="match status" value="1"/>
</dbReference>
<reference evidence="5 6" key="1">
    <citation type="submission" date="2019-02" db="EMBL/GenBank/DDBJ databases">
        <title>Deep-cultivation of Planctomycetes and their phenomic and genomic characterization uncovers novel biology.</title>
        <authorList>
            <person name="Wiegand S."/>
            <person name="Jogler M."/>
            <person name="Boedeker C."/>
            <person name="Pinto D."/>
            <person name="Vollmers J."/>
            <person name="Rivas-Marin E."/>
            <person name="Kohn T."/>
            <person name="Peeters S.H."/>
            <person name="Heuer A."/>
            <person name="Rast P."/>
            <person name="Oberbeckmann S."/>
            <person name="Bunk B."/>
            <person name="Jeske O."/>
            <person name="Meyerdierks A."/>
            <person name="Storesund J.E."/>
            <person name="Kallscheuer N."/>
            <person name="Luecker S."/>
            <person name="Lage O.M."/>
            <person name="Pohl T."/>
            <person name="Merkel B.J."/>
            <person name="Hornburger P."/>
            <person name="Mueller R.-W."/>
            <person name="Bruemmer F."/>
            <person name="Labrenz M."/>
            <person name="Spormann A.M."/>
            <person name="Op den Camp H."/>
            <person name="Overmann J."/>
            <person name="Amann R."/>
            <person name="Jetten M.S.M."/>
            <person name="Mascher T."/>
            <person name="Medema M.H."/>
            <person name="Devos D.P."/>
            <person name="Kaster A.-K."/>
            <person name="Ovreas L."/>
            <person name="Rohde M."/>
            <person name="Galperin M.Y."/>
            <person name="Jogler C."/>
        </authorList>
    </citation>
    <scope>NUCLEOTIDE SEQUENCE [LARGE SCALE GENOMIC DNA]</scope>
    <source>
        <strain evidence="5 6">Poly30</strain>
    </source>
</reference>
<name>A0A518EZF7_9BACT</name>
<proteinExistence type="predicted"/>
<dbReference type="Gene3D" id="2.60.40.1080">
    <property type="match status" value="3"/>
</dbReference>
<dbReference type="Pfam" id="PF13205">
    <property type="entry name" value="Big_5"/>
    <property type="match status" value="1"/>
</dbReference>
<keyword evidence="1 3" id="KW-0732">Signal</keyword>
<gene>
    <name evidence="5" type="ORF">Poly30_50330</name>
</gene>
<organism evidence="5 6">
    <name type="scientific">Saltatorellus ferox</name>
    <dbReference type="NCBI Taxonomy" id="2528018"/>
    <lineage>
        <taxon>Bacteria</taxon>
        <taxon>Pseudomonadati</taxon>
        <taxon>Planctomycetota</taxon>
        <taxon>Planctomycetia</taxon>
        <taxon>Planctomycetia incertae sedis</taxon>
        <taxon>Saltatorellus</taxon>
    </lineage>
</organism>
<feature type="signal peptide" evidence="3">
    <location>
        <begin position="1"/>
        <end position="29"/>
    </location>
</feature>
<dbReference type="EMBL" id="CP036434">
    <property type="protein sequence ID" value="QDV09475.1"/>
    <property type="molecule type" value="Genomic_DNA"/>
</dbReference>
<dbReference type="Gene3D" id="2.60.40.1120">
    <property type="entry name" value="Carboxypeptidase-like, regulatory domain"/>
    <property type="match status" value="1"/>
</dbReference>
<evidence type="ECO:0000256" key="2">
    <source>
        <dbReference type="SAM" id="MobiDB-lite"/>
    </source>
</evidence>
<feature type="compositionally biased region" description="Polar residues" evidence="2">
    <location>
        <begin position="280"/>
        <end position="292"/>
    </location>
</feature>
<dbReference type="InterPro" id="IPR032812">
    <property type="entry name" value="SbsA_Ig"/>
</dbReference>
<protein>
    <submittedName>
        <fullName evidence="5">Bacterial Ig-like domain (Group 2)</fullName>
    </submittedName>
</protein>
<evidence type="ECO:0000313" key="5">
    <source>
        <dbReference type="EMBL" id="QDV09475.1"/>
    </source>
</evidence>
<feature type="domain" description="BIG2" evidence="4">
    <location>
        <begin position="525"/>
        <end position="605"/>
    </location>
</feature>
<dbReference type="InterPro" id="IPR008964">
    <property type="entry name" value="Invasin/intimin_cell_adhesion"/>
</dbReference>
<sequence length="1285" mass="131181" precursor="true">MTPRPPRSLPTLLASLAVALTGCSGSDSQAPTPDPVTLSGTLLGPGGSAVGATVQLSNASGSYATFSNHLGEYSLNDVPQGTYELLIDGSTVIRADGSKASDLASLRASTFVVEPGAVPFGESFLTLPEVGASLPLSLDVHRQAVIPSGTELRVPAGGPALRFVQTTIVTFPEGTEGPLSISDALPGSIPVASLESDQAPVGGLILQPAGVTFDVDPVILLPNTAGLPPNTAGVNLVGFGSTGTERITIGTGTVDPEGRYIVPDSTLASSPGESAERGTMSPSSTGSYVAATRTSENPTVTVTGTLRDSSGGTITNAKVLVSSRSSVYQVASDTYSAEVTNYGLGGLVNVMGDANGFIRDFQYRASTTGDELEVDLVFHPANDVPGRPFVTATFPAEGAVGVSRNSVIRVQFNESMDPTSLQGLVVQETSGLHRDPDVYFIGFAPAPNVGDVLGTRFAEQNSVGSLFGLIPVFPLKADTEYSIVALTLLTDLAGESLFQSAQYIHGGFAYEVVSTFTTGSTDPGAPVSITCSPGTATTINRYETLQATANVTETSTSSVINNAPVTWSSSDVSVASVSSTGLIDAYGSGTTTITASASGETASFELTVAPLAIDRVELSLGNDHPLVGKTVLAAAQAYSATNAPFQQLRYQWSSSNTGVATVGPFGEITAIAPGTSTISVHAVGDASVATRVITVHARSEVDGIELSNAIDGLEVGDTGVFASTVMVGSTPVAGAPVTFASSNPAALRIDASGLTYRAVAPGIATITATAELGATDFTREFVAIVYPVGVASAQVLGAAKAADPSAGASVFRHHVSDGSFAESVTTDSTGLALFSDVSQSTMSFSLAETAGNTTRLRSFLGVRRALTTVSGGSTSAAPIVQLDANGGPTSTDYMTGSSGRFAYPETFWTPAMPASILGVSLAQQQADGLVSAFAAVQDSPSSPVWAAPSDAPSAAGFALDLNPSTLDGTTVSVTVDGSALSTIPFATESQLDMMAPAGGAVRRKGVIFSQRSGVGSESTSGQSTLAFPLDWTDAYLVHEHSGSSRTRQYTTLRSIPTSPVQVSSPDLILSGMTWLDGTLSWTLGGTDASSLDIGQARVVYTTATGKRVEWTSWFSPNVSSIKVPGLPASMSDVLTSYDLVEYELELFAIDGVSGFPAAISAIGSSNGSLEQALLDLQTEAHSVYESGTGSGGGGGGSTDYTLSFTISIFGSGTVTADTGSGPVSVADGDVLTLPENTLVTVTATGTNGSVVQYFEVPGYFSFDGNTTESATFTMTSDSFVTVEIQ</sequence>
<feature type="chain" id="PRO_5022009789" evidence="3">
    <location>
        <begin position="30"/>
        <end position="1285"/>
    </location>
</feature>
<dbReference type="Pfam" id="PF02368">
    <property type="entry name" value="Big_2"/>
    <property type="match status" value="1"/>
</dbReference>
<keyword evidence="6" id="KW-1185">Reference proteome</keyword>
<evidence type="ECO:0000256" key="1">
    <source>
        <dbReference type="ARBA" id="ARBA00022729"/>
    </source>
</evidence>
<dbReference type="SUPFAM" id="SSF49373">
    <property type="entry name" value="Invasin/intimin cell-adhesion fragments"/>
    <property type="match status" value="3"/>
</dbReference>
<evidence type="ECO:0000256" key="3">
    <source>
        <dbReference type="SAM" id="SignalP"/>
    </source>
</evidence>
<dbReference type="Proteomes" id="UP000320390">
    <property type="component" value="Chromosome"/>
</dbReference>
<dbReference type="SMART" id="SM00635">
    <property type="entry name" value="BID_2"/>
    <property type="match status" value="2"/>
</dbReference>
<evidence type="ECO:0000313" key="6">
    <source>
        <dbReference type="Proteomes" id="UP000320390"/>
    </source>
</evidence>
<feature type="region of interest" description="Disordered" evidence="2">
    <location>
        <begin position="265"/>
        <end position="292"/>
    </location>
</feature>
<accession>A0A518EZF7</accession>
<dbReference type="InterPro" id="IPR003343">
    <property type="entry name" value="Big_2"/>
</dbReference>
<feature type="domain" description="BIG2" evidence="4">
    <location>
        <begin position="700"/>
        <end position="778"/>
    </location>
</feature>
<evidence type="ECO:0000259" key="4">
    <source>
        <dbReference type="SMART" id="SM00635"/>
    </source>
</evidence>